<proteinExistence type="predicted"/>
<dbReference type="OrthoDB" id="2670467at2759"/>
<keyword evidence="2" id="KW-1185">Reference proteome</keyword>
<accession>A0A8I2YXC6</accession>
<protein>
    <submittedName>
        <fullName evidence="1">Uncharacterized protein</fullName>
    </submittedName>
</protein>
<dbReference type="EMBL" id="JAGFBS010000005">
    <property type="protein sequence ID" value="KAG6379437.1"/>
    <property type="molecule type" value="Genomic_DNA"/>
</dbReference>
<evidence type="ECO:0000313" key="2">
    <source>
        <dbReference type="Proteomes" id="UP000683000"/>
    </source>
</evidence>
<evidence type="ECO:0000313" key="1">
    <source>
        <dbReference type="EMBL" id="KAG6379437.1"/>
    </source>
</evidence>
<comment type="caution">
    <text evidence="1">The sequence shown here is derived from an EMBL/GenBank/DDBJ whole genome shotgun (WGS) entry which is preliminary data.</text>
</comment>
<dbReference type="AlphaFoldDB" id="A0A8I2YXC6"/>
<reference evidence="1" key="1">
    <citation type="submission" date="2021-03" db="EMBL/GenBank/DDBJ databases">
        <title>Evolutionary innovations through gain and loss of genes in the ectomycorrhizal Boletales.</title>
        <authorList>
            <person name="Wu G."/>
            <person name="Miyauchi S."/>
            <person name="Morin E."/>
            <person name="Yang Z.-L."/>
            <person name="Xu J."/>
            <person name="Martin F.M."/>
        </authorList>
    </citation>
    <scope>NUCLEOTIDE SEQUENCE</scope>
    <source>
        <strain evidence="1">BR01</strain>
    </source>
</reference>
<organism evidence="1 2">
    <name type="scientific">Boletus reticuloceps</name>
    <dbReference type="NCBI Taxonomy" id="495285"/>
    <lineage>
        <taxon>Eukaryota</taxon>
        <taxon>Fungi</taxon>
        <taxon>Dikarya</taxon>
        <taxon>Basidiomycota</taxon>
        <taxon>Agaricomycotina</taxon>
        <taxon>Agaricomycetes</taxon>
        <taxon>Agaricomycetidae</taxon>
        <taxon>Boletales</taxon>
        <taxon>Boletineae</taxon>
        <taxon>Boletaceae</taxon>
        <taxon>Boletoideae</taxon>
        <taxon>Boletus</taxon>
    </lineage>
</organism>
<gene>
    <name evidence="1" type="ORF">JVT61DRAFT_11907</name>
</gene>
<sequence length="215" mass="24281">MLSLSPRTVIVQSHPWCHQSSCKLSQFLPIQFHGGTGILHLSHEGVIPGRCLFHDVDLIQKSVVDPVSGGTSIRFLHQFFRGSMKGTLHLSCIDVILPRNSSTNVVLQIRIDLHDIADMKYIPGASRPSHSRYVEFSDDGHVRGFWLFFQSSVEQAKPRFLTRPVCGLRSVAILGENSMPRWKQINNPTCSQTQLMLMHMVKKRRRPTNKSAVSL</sequence>
<dbReference type="Proteomes" id="UP000683000">
    <property type="component" value="Unassembled WGS sequence"/>
</dbReference>
<name>A0A8I2YXC6_9AGAM</name>